<organism evidence="4">
    <name type="scientific">uncultured Solirubrobacteraceae bacterium</name>
    <dbReference type="NCBI Taxonomy" id="1162706"/>
    <lineage>
        <taxon>Bacteria</taxon>
        <taxon>Bacillati</taxon>
        <taxon>Actinomycetota</taxon>
        <taxon>Thermoleophilia</taxon>
        <taxon>Solirubrobacterales</taxon>
        <taxon>Solirubrobacteraceae</taxon>
        <taxon>environmental samples</taxon>
    </lineage>
</organism>
<evidence type="ECO:0000259" key="3">
    <source>
        <dbReference type="Pfam" id="PF13649"/>
    </source>
</evidence>
<name>A0A6J4T3W0_9ACTN</name>
<evidence type="ECO:0000256" key="1">
    <source>
        <dbReference type="ARBA" id="ARBA00022603"/>
    </source>
</evidence>
<keyword evidence="1" id="KW-0489">Methyltransferase</keyword>
<dbReference type="Gene3D" id="3.40.50.150">
    <property type="entry name" value="Vaccinia Virus protein VP39"/>
    <property type="match status" value="1"/>
</dbReference>
<reference evidence="4" key="1">
    <citation type="submission" date="2020-02" db="EMBL/GenBank/DDBJ databases">
        <authorList>
            <person name="Meier V. D."/>
        </authorList>
    </citation>
    <scope>NUCLEOTIDE SEQUENCE</scope>
    <source>
        <strain evidence="4">AVDCRST_MAG67</strain>
    </source>
</reference>
<sequence>MKVGAFAVVIEDGQELGRAAVAGHAVRGHGVEAGGLAGLVEEAIAVCAGLLGDAGAQVRRVIDLGCGPGVGTALLAQAFGSASVLAVDGSRAMLERAEARATRLGHAGRVETRQLDLDEDLASLGRCDLAWAAMAVHHAGDEVATLRRIRSLLDPRGLLCVLERADPTFIRFADDLGHPGIWNRLEAAELSGSRACETACRAP</sequence>
<evidence type="ECO:0000256" key="2">
    <source>
        <dbReference type="ARBA" id="ARBA00022679"/>
    </source>
</evidence>
<dbReference type="PANTHER" id="PTHR43861">
    <property type="entry name" value="TRANS-ACONITATE 2-METHYLTRANSFERASE-RELATED"/>
    <property type="match status" value="1"/>
</dbReference>
<dbReference type="GO" id="GO:0032259">
    <property type="term" value="P:methylation"/>
    <property type="evidence" value="ECO:0007669"/>
    <property type="project" value="UniProtKB-KW"/>
</dbReference>
<keyword evidence="2" id="KW-0808">Transferase</keyword>
<accession>A0A6J4T3W0</accession>
<dbReference type="AlphaFoldDB" id="A0A6J4T3W0"/>
<protein>
    <recommendedName>
        <fullName evidence="3">Methyltransferase domain-containing protein</fullName>
    </recommendedName>
</protein>
<feature type="domain" description="Methyltransferase" evidence="3">
    <location>
        <begin position="61"/>
        <end position="157"/>
    </location>
</feature>
<dbReference type="SUPFAM" id="SSF53335">
    <property type="entry name" value="S-adenosyl-L-methionine-dependent methyltransferases"/>
    <property type="match status" value="1"/>
</dbReference>
<dbReference type="EMBL" id="CADCVQ010000119">
    <property type="protein sequence ID" value="CAA9513218.1"/>
    <property type="molecule type" value="Genomic_DNA"/>
</dbReference>
<dbReference type="GO" id="GO:0008168">
    <property type="term" value="F:methyltransferase activity"/>
    <property type="evidence" value="ECO:0007669"/>
    <property type="project" value="UniProtKB-KW"/>
</dbReference>
<dbReference type="CDD" id="cd02440">
    <property type="entry name" value="AdoMet_MTases"/>
    <property type="match status" value="1"/>
</dbReference>
<gene>
    <name evidence="4" type="ORF">AVDCRST_MAG67-2929</name>
</gene>
<proteinExistence type="predicted"/>
<dbReference type="InterPro" id="IPR041698">
    <property type="entry name" value="Methyltransf_25"/>
</dbReference>
<dbReference type="Pfam" id="PF13649">
    <property type="entry name" value="Methyltransf_25"/>
    <property type="match status" value="1"/>
</dbReference>
<dbReference type="PANTHER" id="PTHR43861:SF1">
    <property type="entry name" value="TRANS-ACONITATE 2-METHYLTRANSFERASE"/>
    <property type="match status" value="1"/>
</dbReference>
<dbReference type="InterPro" id="IPR029063">
    <property type="entry name" value="SAM-dependent_MTases_sf"/>
</dbReference>
<evidence type="ECO:0000313" key="4">
    <source>
        <dbReference type="EMBL" id="CAA9513218.1"/>
    </source>
</evidence>